<dbReference type="CDD" id="cd17536">
    <property type="entry name" value="REC_YesN-like"/>
    <property type="match status" value="1"/>
</dbReference>
<proteinExistence type="predicted"/>
<dbReference type="InterPro" id="IPR052048">
    <property type="entry name" value="ST_Response_Regulator"/>
</dbReference>
<accession>A0A916J6N6</accession>
<protein>
    <submittedName>
        <fullName evidence="3">Response regulator receiver domain protein</fullName>
    </submittedName>
</protein>
<evidence type="ECO:0000313" key="4">
    <source>
        <dbReference type="Proteomes" id="UP000742786"/>
    </source>
</evidence>
<feature type="modified residue" description="4-aspartylphosphate" evidence="1">
    <location>
        <position position="55"/>
    </location>
</feature>
<dbReference type="AlphaFoldDB" id="A0A916J6N6"/>
<dbReference type="InterPro" id="IPR001789">
    <property type="entry name" value="Sig_transdc_resp-reg_receiver"/>
</dbReference>
<evidence type="ECO:0000313" key="3">
    <source>
        <dbReference type="EMBL" id="CAG4884929.1"/>
    </source>
</evidence>
<gene>
    <name evidence="3" type="ORF">GTOL_12812</name>
</gene>
<evidence type="ECO:0000259" key="2">
    <source>
        <dbReference type="PROSITE" id="PS50110"/>
    </source>
</evidence>
<dbReference type="Gene3D" id="3.40.50.2300">
    <property type="match status" value="1"/>
</dbReference>
<comment type="caution">
    <text evidence="3">The sequence shown here is derived from an EMBL/GenBank/DDBJ whole genome shotgun (WGS) entry which is preliminary data.</text>
</comment>
<name>A0A916J6N6_9PROT</name>
<sequence>MLEKAKILVVDDDEAVRLSHVRSLLGEHCNVEVVKNGKDALELMGQHPFDVVLLDLRMPGMDGMAVLKTIKEKWPESEVIIITGYPAVESVKEAVTLGAYDYLAKPVGPDDVINAANGALLHKRWALRRDQQARCAGVQ</sequence>
<reference evidence="3" key="1">
    <citation type="submission" date="2021-04" db="EMBL/GenBank/DDBJ databases">
        <authorList>
            <person name="Hornung B."/>
        </authorList>
    </citation>
    <scope>NUCLEOTIDE SEQUENCE</scope>
    <source>
        <strain evidence="3">G5G6</strain>
    </source>
</reference>
<evidence type="ECO:0000256" key="1">
    <source>
        <dbReference type="PROSITE-ProRule" id="PRU00169"/>
    </source>
</evidence>
<dbReference type="InterPro" id="IPR011006">
    <property type="entry name" value="CheY-like_superfamily"/>
</dbReference>
<dbReference type="PROSITE" id="PS50110">
    <property type="entry name" value="RESPONSE_REGULATORY"/>
    <property type="match status" value="1"/>
</dbReference>
<dbReference type="SMART" id="SM00448">
    <property type="entry name" value="REC"/>
    <property type="match status" value="1"/>
</dbReference>
<dbReference type="Proteomes" id="UP000742786">
    <property type="component" value="Unassembled WGS sequence"/>
</dbReference>
<dbReference type="Pfam" id="PF00072">
    <property type="entry name" value="Response_reg"/>
    <property type="match status" value="1"/>
</dbReference>
<keyword evidence="4" id="KW-1185">Reference proteome</keyword>
<dbReference type="RefSeq" id="WP_220636727.1">
    <property type="nucleotide sequence ID" value="NZ_CAJQUM010000001.1"/>
</dbReference>
<dbReference type="SUPFAM" id="SSF52172">
    <property type="entry name" value="CheY-like"/>
    <property type="match status" value="1"/>
</dbReference>
<keyword evidence="1" id="KW-0597">Phosphoprotein</keyword>
<dbReference type="PANTHER" id="PTHR43228:SF1">
    <property type="entry name" value="TWO-COMPONENT RESPONSE REGULATOR ARR22"/>
    <property type="match status" value="1"/>
</dbReference>
<organism evidence="3 4">
    <name type="scientific">Georgfuchsia toluolica</name>
    <dbReference type="NCBI Taxonomy" id="424218"/>
    <lineage>
        <taxon>Bacteria</taxon>
        <taxon>Pseudomonadati</taxon>
        <taxon>Pseudomonadota</taxon>
        <taxon>Betaproteobacteria</taxon>
        <taxon>Nitrosomonadales</taxon>
        <taxon>Sterolibacteriaceae</taxon>
        <taxon>Georgfuchsia</taxon>
    </lineage>
</organism>
<dbReference type="EMBL" id="CAJQUM010000001">
    <property type="protein sequence ID" value="CAG4884929.1"/>
    <property type="molecule type" value="Genomic_DNA"/>
</dbReference>
<dbReference type="GO" id="GO:0000160">
    <property type="term" value="P:phosphorelay signal transduction system"/>
    <property type="evidence" value="ECO:0007669"/>
    <property type="project" value="InterPro"/>
</dbReference>
<dbReference type="PANTHER" id="PTHR43228">
    <property type="entry name" value="TWO-COMPONENT RESPONSE REGULATOR"/>
    <property type="match status" value="1"/>
</dbReference>
<feature type="domain" description="Response regulatory" evidence="2">
    <location>
        <begin position="6"/>
        <end position="120"/>
    </location>
</feature>